<comment type="caution">
    <text evidence="3">The sequence shown here is derived from an EMBL/GenBank/DDBJ whole genome shotgun (WGS) entry which is preliminary data.</text>
</comment>
<feature type="compositionally biased region" description="Low complexity" evidence="1">
    <location>
        <begin position="1"/>
        <end position="26"/>
    </location>
</feature>
<dbReference type="OMA" id="HRYNDKQ"/>
<evidence type="ECO:0000259" key="2">
    <source>
        <dbReference type="Pfam" id="PF16885"/>
    </source>
</evidence>
<protein>
    <recommendedName>
        <fullName evidence="2">Voltage-gated calcium channel subunit alpha C-terminal domain-containing protein</fullName>
    </recommendedName>
</protein>
<evidence type="ECO:0000313" key="3">
    <source>
        <dbReference type="EMBL" id="GCB83328.1"/>
    </source>
</evidence>
<dbReference type="OrthoDB" id="431720at2759"/>
<sequence>MPQAYDTASYDSRRSSSPSSAGSTQSWATPPPSQARRSRLFYAPLILVEPEEAWDKTNRSLTSLPQSRWYSEPQDSPYRTYTAATLRVPGQLDHRYNDKQDSADSLVEAVLISEGLELYARDPKFVAFAKREIADACHMTVDEMESAASDLLGRRPRGPGRRDYAPAYSDEESTRGPAEEELCDEMTCGSPF</sequence>
<dbReference type="Pfam" id="PF16885">
    <property type="entry name" value="CAC1F_C"/>
    <property type="match status" value="1"/>
</dbReference>
<reference evidence="3 4" key="1">
    <citation type="journal article" date="2018" name="Nat. Ecol. Evol.">
        <title>Shark genomes provide insights into elasmobranch evolution and the origin of vertebrates.</title>
        <authorList>
            <person name="Hara Y"/>
            <person name="Yamaguchi K"/>
            <person name="Onimaru K"/>
            <person name="Kadota M"/>
            <person name="Koyanagi M"/>
            <person name="Keeley SD"/>
            <person name="Tatsumi K"/>
            <person name="Tanaka K"/>
            <person name="Motone F"/>
            <person name="Kageyama Y"/>
            <person name="Nozu R"/>
            <person name="Adachi N"/>
            <person name="Nishimura O"/>
            <person name="Nakagawa R"/>
            <person name="Tanegashima C"/>
            <person name="Kiyatake I"/>
            <person name="Matsumoto R"/>
            <person name="Murakumo K"/>
            <person name="Nishida K"/>
            <person name="Terakita A"/>
            <person name="Kuratani S"/>
            <person name="Sato K"/>
            <person name="Hyodo S Kuraku.S."/>
        </authorList>
    </citation>
    <scope>NUCLEOTIDE SEQUENCE [LARGE SCALE GENOMIC DNA]</scope>
</reference>
<organism evidence="3 4">
    <name type="scientific">Scyliorhinus torazame</name>
    <name type="common">Cloudy catshark</name>
    <name type="synonym">Catulus torazame</name>
    <dbReference type="NCBI Taxonomy" id="75743"/>
    <lineage>
        <taxon>Eukaryota</taxon>
        <taxon>Metazoa</taxon>
        <taxon>Chordata</taxon>
        <taxon>Craniata</taxon>
        <taxon>Vertebrata</taxon>
        <taxon>Chondrichthyes</taxon>
        <taxon>Elasmobranchii</taxon>
        <taxon>Galeomorphii</taxon>
        <taxon>Galeoidea</taxon>
        <taxon>Carcharhiniformes</taxon>
        <taxon>Scyliorhinidae</taxon>
        <taxon>Scyliorhinus</taxon>
    </lineage>
</organism>
<dbReference type="InterPro" id="IPR031688">
    <property type="entry name" value="CAC1F_C"/>
</dbReference>
<evidence type="ECO:0000313" key="4">
    <source>
        <dbReference type="Proteomes" id="UP000288216"/>
    </source>
</evidence>
<accession>A0A401QD54</accession>
<feature type="region of interest" description="Disordered" evidence="1">
    <location>
        <begin position="1"/>
        <end position="35"/>
    </location>
</feature>
<proteinExistence type="predicted"/>
<dbReference type="EMBL" id="BFAA01036012">
    <property type="protein sequence ID" value="GCB83328.1"/>
    <property type="molecule type" value="Genomic_DNA"/>
</dbReference>
<dbReference type="STRING" id="75743.A0A401QD54"/>
<name>A0A401QD54_SCYTO</name>
<gene>
    <name evidence="3" type="ORF">scyTo_0023927</name>
</gene>
<dbReference type="AlphaFoldDB" id="A0A401QD54"/>
<feature type="region of interest" description="Disordered" evidence="1">
    <location>
        <begin position="150"/>
        <end position="192"/>
    </location>
</feature>
<dbReference type="Proteomes" id="UP000288216">
    <property type="component" value="Unassembled WGS sequence"/>
</dbReference>
<keyword evidence="4" id="KW-1185">Reference proteome</keyword>
<feature type="domain" description="Voltage-gated calcium channel subunit alpha C-terminal" evidence="2">
    <location>
        <begin position="10"/>
        <end position="130"/>
    </location>
</feature>
<evidence type="ECO:0000256" key="1">
    <source>
        <dbReference type="SAM" id="MobiDB-lite"/>
    </source>
</evidence>